<dbReference type="RefSeq" id="XP_070919069.1">
    <property type="nucleotide sequence ID" value="XM_071062968.1"/>
</dbReference>
<gene>
    <name evidence="5" type="ORF">MFIFM68171_07548</name>
</gene>
<organism evidence="5 6">
    <name type="scientific">Madurella fahalii</name>
    <dbReference type="NCBI Taxonomy" id="1157608"/>
    <lineage>
        <taxon>Eukaryota</taxon>
        <taxon>Fungi</taxon>
        <taxon>Dikarya</taxon>
        <taxon>Ascomycota</taxon>
        <taxon>Pezizomycotina</taxon>
        <taxon>Sordariomycetes</taxon>
        <taxon>Sordariomycetidae</taxon>
        <taxon>Sordariales</taxon>
        <taxon>Sordariales incertae sedis</taxon>
        <taxon>Madurella</taxon>
    </lineage>
</organism>
<accession>A0ABQ0GHU9</accession>
<dbReference type="InterPro" id="IPR007219">
    <property type="entry name" value="XnlR_reg_dom"/>
</dbReference>
<evidence type="ECO:0000256" key="1">
    <source>
        <dbReference type="ARBA" id="ARBA00022723"/>
    </source>
</evidence>
<dbReference type="EMBL" id="BAAFSV010000004">
    <property type="protein sequence ID" value="GAB1317338.1"/>
    <property type="molecule type" value="Genomic_DNA"/>
</dbReference>
<feature type="region of interest" description="Disordered" evidence="3">
    <location>
        <begin position="145"/>
        <end position="239"/>
    </location>
</feature>
<keyword evidence="6" id="KW-1185">Reference proteome</keyword>
<dbReference type="SMART" id="SM00066">
    <property type="entry name" value="GAL4"/>
    <property type="match status" value="1"/>
</dbReference>
<reference evidence="5 6" key="1">
    <citation type="submission" date="2024-09" db="EMBL/GenBank/DDBJ databases">
        <title>Itraconazole resistance in Madurella fahalii resulting from another homologue of gene encoding cytochrome P450 14-alpha sterol demethylase (CYP51).</title>
        <authorList>
            <person name="Yoshioka I."/>
            <person name="Fahal A.H."/>
            <person name="Kaneko S."/>
            <person name="Yaguchi T."/>
        </authorList>
    </citation>
    <scope>NUCLEOTIDE SEQUENCE [LARGE SCALE GENOMIC DNA]</scope>
    <source>
        <strain evidence="5 6">IFM 68171</strain>
    </source>
</reference>
<feature type="domain" description="Zn(2)-C6 fungal-type" evidence="4">
    <location>
        <begin position="41"/>
        <end position="71"/>
    </location>
</feature>
<dbReference type="GeneID" id="98178291"/>
<dbReference type="CDD" id="cd12148">
    <property type="entry name" value="fungal_TF_MHR"/>
    <property type="match status" value="1"/>
</dbReference>
<evidence type="ECO:0000313" key="6">
    <source>
        <dbReference type="Proteomes" id="UP001628179"/>
    </source>
</evidence>
<dbReference type="InterPro" id="IPR052783">
    <property type="entry name" value="Metabolic/Drug-Res_Regulator"/>
</dbReference>
<name>A0ABQ0GHU9_9PEZI</name>
<feature type="compositionally biased region" description="Low complexity" evidence="3">
    <location>
        <begin position="17"/>
        <end position="32"/>
    </location>
</feature>
<dbReference type="PANTHER" id="PTHR47655">
    <property type="entry name" value="QUINIC ACID UTILIZATION ACTIVATOR"/>
    <property type="match status" value="1"/>
</dbReference>
<evidence type="ECO:0000256" key="3">
    <source>
        <dbReference type="SAM" id="MobiDB-lite"/>
    </source>
</evidence>
<dbReference type="Proteomes" id="UP001628179">
    <property type="component" value="Unassembled WGS sequence"/>
</dbReference>
<dbReference type="SUPFAM" id="SSF57701">
    <property type="entry name" value="Zn2/Cys6 DNA-binding domain"/>
    <property type="match status" value="1"/>
</dbReference>
<evidence type="ECO:0000313" key="5">
    <source>
        <dbReference type="EMBL" id="GAB1317338.1"/>
    </source>
</evidence>
<protein>
    <recommendedName>
        <fullName evidence="4">Zn(2)-C6 fungal-type domain-containing protein</fullName>
    </recommendedName>
</protein>
<evidence type="ECO:0000256" key="2">
    <source>
        <dbReference type="ARBA" id="ARBA00023242"/>
    </source>
</evidence>
<dbReference type="PROSITE" id="PS50048">
    <property type="entry name" value="ZN2_CY6_FUNGAL_2"/>
    <property type="match status" value="1"/>
</dbReference>
<dbReference type="InterPro" id="IPR001138">
    <property type="entry name" value="Zn2Cys6_DnaBD"/>
</dbReference>
<keyword evidence="1" id="KW-0479">Metal-binding</keyword>
<sequence>MPSKRRVTETENPIDNAPGQSVAPASPAQPAPTKRQRVSRACDQCRAAREKCDGVQPQCFPCVSQRRPCTYEVSPKKRGVQTGYIRTLELALGWIFEKVSGSEDALNAVFAQQGGQAQIILAGKDAGGADRLQKRWRQSRVHKGIDRILSGGAAPSPCQDSSTSSVDVSDIEPDPARGCASSEAADAGVDILAQDPDPQRARPGYHRPHTPPNDGPPSLERRPERSQISVQQSSPFSPDRLRLPPNHWRLLDIYFSYTHSWLPILEKHALFQISYQYPEEGLTITPEVASSGAHAELWSALALASLQDAASSKAASSDDRDSVGPSPIEVYNVARGLLPSENGPFQVHHARALLLLSLVNLAGEKLSGAWLLTGSAIRILLDIPLPAGQPKDRRSMELALMACFMIETILSVRCNRPPHLREEDLADLPRIPEDGLDQWEPWKPCDGFGPSHAGPRSSRSPAFCMSTFNHLYAIMKVVAREKWAKRCEPSHLGRVATFVPQLQQAVDPNSPFGSFIASPDCGTILVPTAYVARAAYLWASAIVDPRSEAFLPRLQDTVNQYKKLFGGCSMPPFISACLASLVRETHQPGCRGQQGEGATGLISDYSSGWNKERRHPMISGSYQTEKSTATARSVHLFVPNNPAMTYPTHLISSPYNNSTITQHETNGGYGSFSPPGMAGPYSASLPQGSNNIQMHHGPGGMAKLARGPTALTSPIHHDHPPPGRLLPQAGFGRSPDYDALLDDLASIECTDPVDVDPQFMTNLGFAPGCDIAEILTRDFGGA</sequence>
<dbReference type="PROSITE" id="PS00463">
    <property type="entry name" value="ZN2_CY6_FUNGAL_1"/>
    <property type="match status" value="1"/>
</dbReference>
<feature type="region of interest" description="Disordered" evidence="3">
    <location>
        <begin position="1"/>
        <end position="38"/>
    </location>
</feature>
<dbReference type="CDD" id="cd00067">
    <property type="entry name" value="GAL4"/>
    <property type="match status" value="1"/>
</dbReference>
<comment type="caution">
    <text evidence="5">The sequence shown here is derived from an EMBL/GenBank/DDBJ whole genome shotgun (WGS) entry which is preliminary data.</text>
</comment>
<proteinExistence type="predicted"/>
<dbReference type="SMART" id="SM00906">
    <property type="entry name" value="Fungal_trans"/>
    <property type="match status" value="1"/>
</dbReference>
<dbReference type="Gene3D" id="4.10.240.10">
    <property type="entry name" value="Zn(2)-C6 fungal-type DNA-binding domain"/>
    <property type="match status" value="1"/>
</dbReference>
<dbReference type="Pfam" id="PF00172">
    <property type="entry name" value="Zn_clus"/>
    <property type="match status" value="1"/>
</dbReference>
<evidence type="ECO:0000259" key="4">
    <source>
        <dbReference type="PROSITE" id="PS50048"/>
    </source>
</evidence>
<dbReference type="Pfam" id="PF04082">
    <property type="entry name" value="Fungal_trans"/>
    <property type="match status" value="1"/>
</dbReference>
<dbReference type="PANTHER" id="PTHR47655:SF2">
    <property type="entry name" value="QUINIC ACID UTILIZATION ACTIVATOR"/>
    <property type="match status" value="1"/>
</dbReference>
<feature type="compositionally biased region" description="Polar residues" evidence="3">
    <location>
        <begin position="226"/>
        <end position="236"/>
    </location>
</feature>
<keyword evidence="2" id="KW-0539">Nucleus</keyword>
<dbReference type="InterPro" id="IPR036864">
    <property type="entry name" value="Zn2-C6_fun-type_DNA-bd_sf"/>
</dbReference>